<organism evidence="3 4">
    <name type="scientific">Pseudonocardia sediminis</name>
    <dbReference type="NCBI Taxonomy" id="1397368"/>
    <lineage>
        <taxon>Bacteria</taxon>
        <taxon>Bacillati</taxon>
        <taxon>Actinomycetota</taxon>
        <taxon>Actinomycetes</taxon>
        <taxon>Pseudonocardiales</taxon>
        <taxon>Pseudonocardiaceae</taxon>
        <taxon>Pseudonocardia</taxon>
    </lineage>
</organism>
<gene>
    <name evidence="3" type="ORF">EV383_5980</name>
</gene>
<dbReference type="AlphaFoldDB" id="A0A4Q7V3P5"/>
<evidence type="ECO:0000256" key="1">
    <source>
        <dbReference type="SAM" id="Phobius"/>
    </source>
</evidence>
<keyword evidence="1" id="KW-0472">Membrane</keyword>
<dbReference type="InterPro" id="IPR046253">
    <property type="entry name" value="DUF6286"/>
</dbReference>
<feature type="transmembrane region" description="Helical" evidence="1">
    <location>
        <begin position="56"/>
        <end position="78"/>
    </location>
</feature>
<comment type="caution">
    <text evidence="3">The sequence shown here is derived from an EMBL/GenBank/DDBJ whole genome shotgun (WGS) entry which is preliminary data.</text>
</comment>
<evidence type="ECO:0000313" key="4">
    <source>
        <dbReference type="Proteomes" id="UP000291591"/>
    </source>
</evidence>
<feature type="domain" description="DUF6286" evidence="2">
    <location>
        <begin position="68"/>
        <end position="171"/>
    </location>
</feature>
<sequence>MIRRPRRTLAASLVAVVLLAVCVLVAVSCVQNLLGRTPLLPFSAMAQAGAQLTGDGVAVLAAAAVVALVGLLLLVVAIRPGNPTVIPLTDSGTGIETGISRRSLDRALTDSATTVDGVTRAGVRTRGRTTAVTAHVAFGDPADKKTQVRAALDEQLARIGPARPQRLRVRVTTDKET</sequence>
<accession>A0A4Q7V3P5</accession>
<name>A0A4Q7V3P5_PSEST</name>
<dbReference type="EMBL" id="SHKL01000001">
    <property type="protein sequence ID" value="RZT89026.1"/>
    <property type="molecule type" value="Genomic_DNA"/>
</dbReference>
<evidence type="ECO:0000259" key="2">
    <source>
        <dbReference type="Pfam" id="PF19803"/>
    </source>
</evidence>
<protein>
    <recommendedName>
        <fullName evidence="2">DUF6286 domain-containing protein</fullName>
    </recommendedName>
</protein>
<dbReference type="Pfam" id="PF19803">
    <property type="entry name" value="DUF6286"/>
    <property type="match status" value="1"/>
</dbReference>
<keyword evidence="4" id="KW-1185">Reference proteome</keyword>
<proteinExistence type="predicted"/>
<keyword evidence="1" id="KW-0812">Transmembrane</keyword>
<dbReference type="Proteomes" id="UP000291591">
    <property type="component" value="Unassembled WGS sequence"/>
</dbReference>
<dbReference type="RefSeq" id="WP_130293280.1">
    <property type="nucleotide sequence ID" value="NZ_SHKL01000001.1"/>
</dbReference>
<dbReference type="OrthoDB" id="4282971at2"/>
<reference evidence="3 4" key="1">
    <citation type="submission" date="2019-02" db="EMBL/GenBank/DDBJ databases">
        <title>Sequencing the genomes of 1000 actinobacteria strains.</title>
        <authorList>
            <person name="Klenk H.-P."/>
        </authorList>
    </citation>
    <scope>NUCLEOTIDE SEQUENCE [LARGE SCALE GENOMIC DNA]</scope>
    <source>
        <strain evidence="3 4">DSM 45779</strain>
    </source>
</reference>
<dbReference type="PROSITE" id="PS51257">
    <property type="entry name" value="PROKAR_LIPOPROTEIN"/>
    <property type="match status" value="1"/>
</dbReference>
<evidence type="ECO:0000313" key="3">
    <source>
        <dbReference type="EMBL" id="RZT89026.1"/>
    </source>
</evidence>
<keyword evidence="1" id="KW-1133">Transmembrane helix</keyword>